<dbReference type="AlphaFoldDB" id="A0A1E7XDV0"/>
<proteinExistence type="predicted"/>
<dbReference type="Proteomes" id="UP000177010">
    <property type="component" value="Unassembled WGS sequence"/>
</dbReference>
<evidence type="ECO:0000313" key="3">
    <source>
        <dbReference type="Proteomes" id="UP000177010"/>
    </source>
</evidence>
<dbReference type="RefSeq" id="WP_057823187.1">
    <property type="nucleotide sequence ID" value="NZ_JAZHVW010000001.1"/>
</dbReference>
<reference evidence="2 3" key="1">
    <citation type="submission" date="2016-09" db="EMBL/GenBank/DDBJ databases">
        <title>Genome Sequence of Lactobacillus sunkii Strain CG01.</title>
        <authorList>
            <person name="Poehlein A."/>
            <person name="Gabris C."/>
            <person name="Bengelsdorf F.R."/>
            <person name="Duerre P."/>
            <person name="Daniel R."/>
        </authorList>
    </citation>
    <scope>NUCLEOTIDE SEQUENCE [LARGE SCALE GENOMIC DNA]</scope>
    <source>
        <strain evidence="2 3">CG_D</strain>
    </source>
</reference>
<name>A0A1E7XDV0_9LACO</name>
<keyword evidence="1" id="KW-0812">Transmembrane</keyword>
<keyword evidence="1" id="KW-1133">Transmembrane helix</keyword>
<evidence type="ECO:0000256" key="1">
    <source>
        <dbReference type="SAM" id="Phobius"/>
    </source>
</evidence>
<dbReference type="STRING" id="481719.LASUN_09020"/>
<gene>
    <name evidence="2" type="ORF">LASUN_09020</name>
</gene>
<comment type="caution">
    <text evidence="2">The sequence shown here is derived from an EMBL/GenBank/DDBJ whole genome shotgun (WGS) entry which is preliminary data.</text>
</comment>
<dbReference type="EMBL" id="MIQE01000010">
    <property type="protein sequence ID" value="OFA11293.1"/>
    <property type="molecule type" value="Genomic_DNA"/>
</dbReference>
<evidence type="ECO:0000313" key="2">
    <source>
        <dbReference type="EMBL" id="OFA11293.1"/>
    </source>
</evidence>
<feature type="transmembrane region" description="Helical" evidence="1">
    <location>
        <begin position="40"/>
        <end position="60"/>
    </location>
</feature>
<keyword evidence="1" id="KW-0472">Membrane</keyword>
<evidence type="ECO:0008006" key="4">
    <source>
        <dbReference type="Google" id="ProtNLM"/>
    </source>
</evidence>
<accession>A0A1E7XDV0</accession>
<feature type="transmembrane region" description="Helical" evidence="1">
    <location>
        <begin position="12"/>
        <end position="34"/>
    </location>
</feature>
<organism evidence="2 3">
    <name type="scientific">Lentilactobacillus sunkii</name>
    <dbReference type="NCBI Taxonomy" id="481719"/>
    <lineage>
        <taxon>Bacteria</taxon>
        <taxon>Bacillati</taxon>
        <taxon>Bacillota</taxon>
        <taxon>Bacilli</taxon>
        <taxon>Lactobacillales</taxon>
        <taxon>Lactobacillaceae</taxon>
        <taxon>Lentilactobacillus</taxon>
    </lineage>
</organism>
<sequence length="64" mass="7225">MLDKLFTQHPYVAAWGTLELVYLVSLVVWAVLGSGRFGDVFVAGFLIPSIICSAIFWIGWKRKH</sequence>
<protein>
    <recommendedName>
        <fullName evidence="4">Integral membrane protein</fullName>
    </recommendedName>
</protein>